<reference evidence="1" key="1">
    <citation type="submission" date="2020-04" db="EMBL/GenBank/DDBJ databases">
        <authorList>
            <person name="Alioto T."/>
            <person name="Alioto T."/>
            <person name="Gomez Garrido J."/>
        </authorList>
    </citation>
    <scope>NUCLEOTIDE SEQUENCE</scope>
    <source>
        <strain evidence="1">A484AB</strain>
    </source>
</reference>
<evidence type="ECO:0000313" key="1">
    <source>
        <dbReference type="EMBL" id="CAB3984226.1"/>
    </source>
</evidence>
<dbReference type="InterPro" id="IPR015943">
    <property type="entry name" value="WD40/YVTN_repeat-like_dom_sf"/>
</dbReference>
<keyword evidence="2" id="KW-1185">Reference proteome</keyword>
<proteinExistence type="predicted"/>
<name>A0A7D9HJQ6_PARCT</name>
<sequence length="209" mass="23261">MPAKRPSAVEASAEGRAQLSKQYGGLYSKPAMSLKRKGVNVAISPDDRHVVSVSKDSSSSWIKVWNLLDGSEITGIELDNKAKLVRFSLDGRLVIIGCYDRHSYISSKVSIWDWQKNDVKCVTLPSFRKTTEITCDGNMIYTCSRKMEVCQIDLRSLKVSNIRRGPYPNCTPMVVLPDGKAILSGKLGDSSFIFWELSTDKQFTCNAGR</sequence>
<dbReference type="Proteomes" id="UP001152795">
    <property type="component" value="Unassembled WGS sequence"/>
</dbReference>
<protein>
    <submittedName>
        <fullName evidence="1">WD40 repeat domain-containing</fullName>
    </submittedName>
</protein>
<organism evidence="1 2">
    <name type="scientific">Paramuricea clavata</name>
    <name type="common">Red gorgonian</name>
    <name type="synonym">Violescent sea-whip</name>
    <dbReference type="NCBI Taxonomy" id="317549"/>
    <lineage>
        <taxon>Eukaryota</taxon>
        <taxon>Metazoa</taxon>
        <taxon>Cnidaria</taxon>
        <taxon>Anthozoa</taxon>
        <taxon>Octocorallia</taxon>
        <taxon>Malacalcyonacea</taxon>
        <taxon>Plexauridae</taxon>
        <taxon>Paramuricea</taxon>
    </lineage>
</organism>
<dbReference type="AlphaFoldDB" id="A0A7D9HJQ6"/>
<gene>
    <name evidence="1" type="ORF">PACLA_8A023431</name>
</gene>
<evidence type="ECO:0000313" key="2">
    <source>
        <dbReference type="Proteomes" id="UP001152795"/>
    </source>
</evidence>
<accession>A0A7D9HJQ6</accession>
<dbReference type="Gene3D" id="2.130.10.10">
    <property type="entry name" value="YVTN repeat-like/Quinoprotein amine dehydrogenase"/>
    <property type="match status" value="1"/>
</dbReference>
<dbReference type="SUPFAM" id="SSF50998">
    <property type="entry name" value="Quinoprotein alcohol dehydrogenase-like"/>
    <property type="match status" value="1"/>
</dbReference>
<comment type="caution">
    <text evidence="1">The sequence shown here is derived from an EMBL/GenBank/DDBJ whole genome shotgun (WGS) entry which is preliminary data.</text>
</comment>
<dbReference type="EMBL" id="CACRXK020000710">
    <property type="protein sequence ID" value="CAB3984226.1"/>
    <property type="molecule type" value="Genomic_DNA"/>
</dbReference>
<dbReference type="InterPro" id="IPR011047">
    <property type="entry name" value="Quinoprotein_ADH-like_sf"/>
</dbReference>